<dbReference type="RefSeq" id="WP_054022635.1">
    <property type="nucleotide sequence ID" value="NZ_BBYR01000086.1"/>
</dbReference>
<dbReference type="EMBL" id="BBYR01000086">
    <property type="protein sequence ID" value="GAP38783.1"/>
    <property type="molecule type" value="Genomic_DNA"/>
</dbReference>
<feature type="region of interest" description="Disordered" evidence="1">
    <location>
        <begin position="1"/>
        <end position="80"/>
    </location>
</feature>
<evidence type="ECO:0000313" key="2">
    <source>
        <dbReference type="EMBL" id="GAP38783.1"/>
    </source>
</evidence>
<feature type="compositionally biased region" description="Low complexity" evidence="1">
    <location>
        <begin position="19"/>
        <end position="50"/>
    </location>
</feature>
<evidence type="ECO:0000256" key="1">
    <source>
        <dbReference type="SAM" id="MobiDB-lite"/>
    </source>
</evidence>
<name>A0A0K8P804_PISS1</name>
<comment type="caution">
    <text evidence="2">The sequence shown here is derived from an EMBL/GenBank/DDBJ whole genome shotgun (WGS) entry which is preliminary data.</text>
</comment>
<organism evidence="2 3">
    <name type="scientific">Piscinibacter sakaiensis</name>
    <name type="common">Ideonella sakaiensis</name>
    <dbReference type="NCBI Taxonomy" id="1547922"/>
    <lineage>
        <taxon>Bacteria</taxon>
        <taxon>Pseudomonadati</taxon>
        <taxon>Pseudomonadota</taxon>
        <taxon>Betaproteobacteria</taxon>
        <taxon>Burkholderiales</taxon>
        <taxon>Sphaerotilaceae</taxon>
        <taxon>Piscinibacter</taxon>
    </lineage>
</organism>
<dbReference type="AlphaFoldDB" id="A0A0K8P804"/>
<proteinExistence type="predicted"/>
<sequence>MTRKTKGEAGAPASDVAESDTTAAGDADQAQAGSDAAEATSSTTSAVAEAQPFAGWDDEYAGQGGSYIVGEDGKRRPRED</sequence>
<feature type="compositionally biased region" description="Basic and acidic residues" evidence="1">
    <location>
        <begin position="71"/>
        <end position="80"/>
    </location>
</feature>
<protein>
    <submittedName>
        <fullName evidence="2">Uncharacterized protein</fullName>
    </submittedName>
</protein>
<gene>
    <name evidence="2" type="ORF">ISF6_5336</name>
</gene>
<dbReference type="Proteomes" id="UP000037660">
    <property type="component" value="Unassembled WGS sequence"/>
</dbReference>
<reference evidence="3" key="1">
    <citation type="submission" date="2015-07" db="EMBL/GenBank/DDBJ databases">
        <title>Discovery of a poly(ethylene terephthalate assimilation.</title>
        <authorList>
            <person name="Yoshida S."/>
            <person name="Hiraga K."/>
            <person name="Takehana T."/>
            <person name="Taniguchi I."/>
            <person name="Yamaji H."/>
            <person name="Maeda Y."/>
            <person name="Toyohara K."/>
            <person name="Miyamoto K."/>
            <person name="Kimura Y."/>
            <person name="Oda K."/>
        </authorList>
    </citation>
    <scope>NUCLEOTIDE SEQUENCE [LARGE SCALE GENOMIC DNA]</scope>
    <source>
        <strain evidence="3">NBRC 110686 / TISTR 2288 / 201-F6</strain>
    </source>
</reference>
<evidence type="ECO:0000313" key="3">
    <source>
        <dbReference type="Proteomes" id="UP000037660"/>
    </source>
</evidence>
<keyword evidence="3" id="KW-1185">Reference proteome</keyword>
<accession>A0A0K8P804</accession>
<dbReference type="STRING" id="1547922.ISF6_5336"/>
<reference evidence="2 3" key="2">
    <citation type="journal article" date="2016" name="Science">
        <title>A bacterium that degrades and assimilates poly(ethylene terephthalate).</title>
        <authorList>
            <person name="Yoshida S."/>
            <person name="Hiraga K."/>
            <person name="Takehana T."/>
            <person name="Taniguchi I."/>
            <person name="Yamaji H."/>
            <person name="Maeda Y."/>
            <person name="Toyohara K."/>
            <person name="Miyamoto K."/>
            <person name="Kimura Y."/>
            <person name="Oda K."/>
        </authorList>
    </citation>
    <scope>NUCLEOTIDE SEQUENCE [LARGE SCALE GENOMIC DNA]</scope>
    <source>
        <strain evidence="3">NBRC 110686 / TISTR 2288 / 201-F6</strain>
    </source>
</reference>